<gene>
    <name evidence="3" type="ORF">BLA29_005397</name>
</gene>
<reference evidence="3 4" key="1">
    <citation type="submission" date="2017-03" db="EMBL/GenBank/DDBJ databases">
        <title>Genome Survey of Euroglyphus maynei.</title>
        <authorList>
            <person name="Arlian L.G."/>
            <person name="Morgan M.S."/>
            <person name="Rider S.D."/>
        </authorList>
    </citation>
    <scope>NUCLEOTIDE SEQUENCE [LARGE SCALE GENOMIC DNA]</scope>
    <source>
        <strain evidence="3">Arlian Lab</strain>
        <tissue evidence="3">Whole body</tissue>
    </source>
</reference>
<keyword evidence="2" id="KW-0732">Signal</keyword>
<feature type="transmembrane region" description="Helical" evidence="1">
    <location>
        <begin position="294"/>
        <end position="315"/>
    </location>
</feature>
<sequence>MSIKHLTIFVWTILSINFIHTAINETESNQICHSLSRDHKDPDGNEFNILAVGLTRNNLLLMTKNFLVYELSKDSLDSSINKLYLNAKPTPMSVRYPVLFESDAFQRIRKKIFNAFILNDNQTDWLCLTTWKVEINEKGIKYDLNNHSVELGYQFIGEQQEVLISTNEICLFYSLRHSSETNGLEMATYKCSQRSIILTHSFRLICFVDKQNKEIIIKDYDETCEYYPVKWPIMKGFVANGRFYLFDKNNVHIFDEIVYTKPNTAVSIDERKYSSFFMCPGSIPENFIAKHRSILMIIMIVLFTLFFLLCCLLLIRVENYSIFRFKHRKTIRSALDLKENKLLTKDDNTGKSSEITSSSITTTRSLFSTISLPKLTTFNPWKRIKLMPTTRSLAFSDSGPKMLSKNPTTK</sequence>
<dbReference type="OrthoDB" id="6511728at2759"/>
<proteinExistence type="predicted"/>
<evidence type="ECO:0000256" key="2">
    <source>
        <dbReference type="SAM" id="SignalP"/>
    </source>
</evidence>
<evidence type="ECO:0000313" key="4">
    <source>
        <dbReference type="Proteomes" id="UP000194236"/>
    </source>
</evidence>
<evidence type="ECO:0000256" key="1">
    <source>
        <dbReference type="SAM" id="Phobius"/>
    </source>
</evidence>
<organism evidence="3 4">
    <name type="scientific">Euroglyphus maynei</name>
    <name type="common">Mayne's house dust mite</name>
    <dbReference type="NCBI Taxonomy" id="6958"/>
    <lineage>
        <taxon>Eukaryota</taxon>
        <taxon>Metazoa</taxon>
        <taxon>Ecdysozoa</taxon>
        <taxon>Arthropoda</taxon>
        <taxon>Chelicerata</taxon>
        <taxon>Arachnida</taxon>
        <taxon>Acari</taxon>
        <taxon>Acariformes</taxon>
        <taxon>Sarcoptiformes</taxon>
        <taxon>Astigmata</taxon>
        <taxon>Psoroptidia</taxon>
        <taxon>Analgoidea</taxon>
        <taxon>Pyroglyphidae</taxon>
        <taxon>Pyroglyphinae</taxon>
        <taxon>Euroglyphus</taxon>
    </lineage>
</organism>
<feature type="signal peptide" evidence="2">
    <location>
        <begin position="1"/>
        <end position="21"/>
    </location>
</feature>
<feature type="chain" id="PRO_5012711662" evidence="2">
    <location>
        <begin position="22"/>
        <end position="410"/>
    </location>
</feature>
<keyword evidence="1" id="KW-1133">Transmembrane helix</keyword>
<protein>
    <submittedName>
        <fullName evidence="3">Uncharacterized protein</fullName>
    </submittedName>
</protein>
<dbReference type="AlphaFoldDB" id="A0A1Y3AQE6"/>
<name>A0A1Y3AQE6_EURMA</name>
<evidence type="ECO:0000313" key="3">
    <source>
        <dbReference type="EMBL" id="OTF69843.1"/>
    </source>
</evidence>
<keyword evidence="1" id="KW-0472">Membrane</keyword>
<feature type="non-terminal residue" evidence="3">
    <location>
        <position position="410"/>
    </location>
</feature>
<dbReference type="Proteomes" id="UP000194236">
    <property type="component" value="Unassembled WGS sequence"/>
</dbReference>
<dbReference type="EMBL" id="MUJZ01068593">
    <property type="protein sequence ID" value="OTF69843.1"/>
    <property type="molecule type" value="Genomic_DNA"/>
</dbReference>
<keyword evidence="1" id="KW-0812">Transmembrane</keyword>
<keyword evidence="4" id="KW-1185">Reference proteome</keyword>
<accession>A0A1Y3AQE6</accession>
<comment type="caution">
    <text evidence="3">The sequence shown here is derived from an EMBL/GenBank/DDBJ whole genome shotgun (WGS) entry which is preliminary data.</text>
</comment>